<dbReference type="InterPro" id="IPR000182">
    <property type="entry name" value="GNAT_dom"/>
</dbReference>
<accession>A0ABM9A567</accession>
<name>A0ABM9A567_9VIBR</name>
<gene>
    <name evidence="2" type="ORF">VMF7928_02636</name>
</gene>
<dbReference type="InterPro" id="IPR016181">
    <property type="entry name" value="Acyl_CoA_acyltransferase"/>
</dbReference>
<dbReference type="EMBL" id="CAKLDM010000002">
    <property type="protein sequence ID" value="CAH0540137.1"/>
    <property type="molecule type" value="Genomic_DNA"/>
</dbReference>
<dbReference type="PANTHER" id="PTHR43305">
    <property type="entry name" value="FAMILY N-ACETYLTRANSFERASE, PUTATIVE (AFU_ORTHOLOGUE AFUA_2G01380)-RELATED"/>
    <property type="match status" value="1"/>
</dbReference>
<dbReference type="RefSeq" id="WP_237362156.1">
    <property type="nucleotide sequence ID" value="NZ_CAKLDM010000002.1"/>
</dbReference>
<organism evidence="2 3">
    <name type="scientific">Vibrio marisflavi CECT 7928</name>
    <dbReference type="NCBI Taxonomy" id="634439"/>
    <lineage>
        <taxon>Bacteria</taxon>
        <taxon>Pseudomonadati</taxon>
        <taxon>Pseudomonadota</taxon>
        <taxon>Gammaproteobacteria</taxon>
        <taxon>Vibrionales</taxon>
        <taxon>Vibrionaceae</taxon>
        <taxon>Vibrio</taxon>
    </lineage>
</organism>
<dbReference type="PANTHER" id="PTHR43305:SF1">
    <property type="entry name" value="FAMILY N-ACETYLTRANSFERASE, PUTATIVE (AFU_ORTHOLOGUE AFUA_2G01380)-RELATED"/>
    <property type="match status" value="1"/>
</dbReference>
<sequence>MTVIYQEITPKYDQEICNIIREVGKEFGAVGEGFGPGDEEVLNMSHYYCDEKISLYLIAINNGEVVGGCGIAPFNSEQMVCELKKLFILPQARGLGIGKALTIKCLEYAKSKGFKKCYLDTLSNMQSAISLYENLGFTHLAQPIDGTIHNKCDVWMLKEL</sequence>
<dbReference type="Pfam" id="PF00583">
    <property type="entry name" value="Acetyltransf_1"/>
    <property type="match status" value="1"/>
</dbReference>
<keyword evidence="3" id="KW-1185">Reference proteome</keyword>
<proteinExistence type="predicted"/>
<reference evidence="2" key="1">
    <citation type="submission" date="2021-11" db="EMBL/GenBank/DDBJ databases">
        <authorList>
            <person name="Rodrigo-Torres L."/>
            <person name="Arahal R. D."/>
            <person name="Lucena T."/>
        </authorList>
    </citation>
    <scope>NUCLEOTIDE SEQUENCE</scope>
    <source>
        <strain evidence="2">CECT 7928</strain>
    </source>
</reference>
<feature type="domain" description="N-acetyltransferase" evidence="1">
    <location>
        <begin position="3"/>
        <end position="160"/>
    </location>
</feature>
<evidence type="ECO:0000313" key="2">
    <source>
        <dbReference type="EMBL" id="CAH0540137.1"/>
    </source>
</evidence>
<dbReference type="InterPro" id="IPR052777">
    <property type="entry name" value="Acetyltransferase_Enz"/>
</dbReference>
<evidence type="ECO:0000259" key="1">
    <source>
        <dbReference type="PROSITE" id="PS51186"/>
    </source>
</evidence>
<dbReference type="CDD" id="cd04301">
    <property type="entry name" value="NAT_SF"/>
    <property type="match status" value="1"/>
</dbReference>
<dbReference type="Gene3D" id="3.40.630.30">
    <property type="match status" value="1"/>
</dbReference>
<comment type="caution">
    <text evidence="2">The sequence shown here is derived from an EMBL/GenBank/DDBJ whole genome shotgun (WGS) entry which is preliminary data.</text>
</comment>
<dbReference type="Proteomes" id="UP000838748">
    <property type="component" value="Unassembled WGS sequence"/>
</dbReference>
<protein>
    <recommendedName>
        <fullName evidence="1">N-acetyltransferase domain-containing protein</fullName>
    </recommendedName>
</protein>
<dbReference type="PROSITE" id="PS51186">
    <property type="entry name" value="GNAT"/>
    <property type="match status" value="1"/>
</dbReference>
<dbReference type="SUPFAM" id="SSF55729">
    <property type="entry name" value="Acyl-CoA N-acyltransferases (Nat)"/>
    <property type="match status" value="1"/>
</dbReference>
<evidence type="ECO:0000313" key="3">
    <source>
        <dbReference type="Proteomes" id="UP000838748"/>
    </source>
</evidence>